<name>A0A1D6Q0M5_MAIZE</name>
<proteinExistence type="predicted"/>
<evidence type="ECO:0000313" key="1">
    <source>
        <dbReference type="EMBL" id="AQK52192.1"/>
    </source>
</evidence>
<dbReference type="AlphaFoldDB" id="A0A1D6Q0M5"/>
<organism evidence="1">
    <name type="scientific">Zea mays</name>
    <name type="common">Maize</name>
    <dbReference type="NCBI Taxonomy" id="4577"/>
    <lineage>
        <taxon>Eukaryota</taxon>
        <taxon>Viridiplantae</taxon>
        <taxon>Streptophyta</taxon>
        <taxon>Embryophyta</taxon>
        <taxon>Tracheophyta</taxon>
        <taxon>Spermatophyta</taxon>
        <taxon>Magnoliopsida</taxon>
        <taxon>Liliopsida</taxon>
        <taxon>Poales</taxon>
        <taxon>Poaceae</taxon>
        <taxon>PACMAD clade</taxon>
        <taxon>Panicoideae</taxon>
        <taxon>Andropogonodae</taxon>
        <taxon>Andropogoneae</taxon>
        <taxon>Tripsacinae</taxon>
        <taxon>Zea</taxon>
    </lineage>
</organism>
<dbReference type="ExpressionAtlas" id="A0A1D6Q0M5">
    <property type="expression patterns" value="baseline and differential"/>
</dbReference>
<protein>
    <submittedName>
        <fullName evidence="1">Uncharacterized protein</fullName>
    </submittedName>
</protein>
<gene>
    <name evidence="1" type="ORF">ZEAMMB73_Zm00001d050250</name>
</gene>
<reference evidence="1" key="1">
    <citation type="submission" date="2015-12" db="EMBL/GenBank/DDBJ databases">
        <title>Update maize B73 reference genome by single molecule sequencing technologies.</title>
        <authorList>
            <consortium name="Maize Genome Sequencing Project"/>
            <person name="Ware D."/>
        </authorList>
    </citation>
    <scope>NUCLEOTIDE SEQUENCE</scope>
    <source>
        <tissue evidence="1">Seedling</tissue>
    </source>
</reference>
<accession>A0A1D6Q0M5</accession>
<dbReference type="EMBL" id="CM000780">
    <property type="protein sequence ID" value="AQK52192.1"/>
    <property type="molecule type" value="Genomic_DNA"/>
</dbReference>
<sequence>MCFLPSRVPDSGKPGDKVGDSAYYRSLEKDLDANELFGRVQEIRSGRQRYPLQSPQTASGLHWQHGGSDNTTFMPNICRSSCLCPQFFSGSLLCPAVRSVLAEVLQGFFKVARFFFRLQRLIQHIWTSVVFSTLGKLEEPFELSFFANSGVMVKQSFVCMYQQLKCKHDIIIVEYRNNYLLYLIAKSETVLL</sequence>